<dbReference type="PANTHER" id="PTHR47894">
    <property type="entry name" value="HTH-TYPE TRANSCRIPTIONAL REGULATOR GADX"/>
    <property type="match status" value="1"/>
</dbReference>
<evidence type="ECO:0000313" key="5">
    <source>
        <dbReference type="EMBL" id="ALZ84333.1"/>
    </source>
</evidence>
<dbReference type="InterPro" id="IPR009057">
    <property type="entry name" value="Homeodomain-like_sf"/>
</dbReference>
<keyword evidence="2" id="KW-0238">DNA-binding</keyword>
<dbReference type="InterPro" id="IPR018060">
    <property type="entry name" value="HTH_AraC"/>
</dbReference>
<dbReference type="PANTHER" id="PTHR47894:SF1">
    <property type="entry name" value="HTH-TYPE TRANSCRIPTIONAL REGULATOR VQSM"/>
    <property type="match status" value="1"/>
</dbReference>
<keyword evidence="1" id="KW-0805">Transcription regulation</keyword>
<protein>
    <submittedName>
        <fullName evidence="5">AraC family transcriptional regulator</fullName>
    </submittedName>
</protein>
<dbReference type="Proteomes" id="UP000064137">
    <property type="component" value="Chromosome"/>
</dbReference>
<dbReference type="GO" id="GO:0003700">
    <property type="term" value="F:DNA-binding transcription factor activity"/>
    <property type="evidence" value="ECO:0007669"/>
    <property type="project" value="InterPro"/>
</dbReference>
<dbReference type="AlphaFoldDB" id="A0A0U4WQN6"/>
<evidence type="ECO:0000256" key="2">
    <source>
        <dbReference type="ARBA" id="ARBA00023125"/>
    </source>
</evidence>
<organism evidence="5 6">
    <name type="scientific">Pseudomonas oryzihabitans</name>
    <dbReference type="NCBI Taxonomy" id="47885"/>
    <lineage>
        <taxon>Bacteria</taxon>
        <taxon>Pseudomonadati</taxon>
        <taxon>Pseudomonadota</taxon>
        <taxon>Gammaproteobacteria</taxon>
        <taxon>Pseudomonadales</taxon>
        <taxon>Pseudomonadaceae</taxon>
        <taxon>Pseudomonas</taxon>
    </lineage>
</organism>
<dbReference type="InterPro" id="IPR032687">
    <property type="entry name" value="AraC-type_N"/>
</dbReference>
<gene>
    <name evidence="5" type="ORF">APT59_08990</name>
</gene>
<dbReference type="PROSITE" id="PS01124">
    <property type="entry name" value="HTH_ARAC_FAMILY_2"/>
    <property type="match status" value="1"/>
</dbReference>
<accession>A0A0U4WQN6</accession>
<dbReference type="GO" id="GO:0000976">
    <property type="term" value="F:transcription cis-regulatory region binding"/>
    <property type="evidence" value="ECO:0007669"/>
    <property type="project" value="TreeGrafter"/>
</dbReference>
<reference evidence="5 6" key="1">
    <citation type="submission" date="2016-01" db="EMBL/GenBank/DDBJ databases">
        <title>Annotation of Pseudomonas oryzihabitans USDA-ARS-USMARC-56511.</title>
        <authorList>
            <person name="Harhay G.P."/>
            <person name="Harhay D.M."/>
            <person name="Smith T.P.L."/>
            <person name="Bono J.L."/>
            <person name="Heaton M.P."/>
            <person name="Clawson M.L."/>
            <person name="Chitko-Mckown C.G."/>
            <person name="Capik S.F."/>
            <person name="DeDonder K.D."/>
            <person name="Apley M.D."/>
            <person name="Lubbers B.V."/>
            <person name="White B.J."/>
            <person name="Larson R.L."/>
        </authorList>
    </citation>
    <scope>NUCLEOTIDE SEQUENCE [LARGE SCALE GENOMIC DNA]</scope>
    <source>
        <strain evidence="5 6">USDA-ARS-USMARC-56511</strain>
    </source>
</reference>
<proteinExistence type="predicted"/>
<evidence type="ECO:0000313" key="6">
    <source>
        <dbReference type="Proteomes" id="UP000064137"/>
    </source>
</evidence>
<evidence type="ECO:0000256" key="3">
    <source>
        <dbReference type="ARBA" id="ARBA00023163"/>
    </source>
</evidence>
<feature type="domain" description="HTH araC/xylS-type" evidence="4">
    <location>
        <begin position="238"/>
        <end position="336"/>
    </location>
</feature>
<sequence>MTGLPRDSLALGILDEALAGLCRQSGQRPDALLAAEGIPLPALLLGGAGDRLSAPLFGQLWYRLAWRFDDEFFALGPRPLPAGSFAFLCQSARLQPTLGDALRHSADFLRLTLGVDLRLQRDGERATLRLAPGSLPGSFAVFTLWLILHGLACWLVGRRLPLEEIRLTAQAPGAELLADYQQRFGPGLCFGSDDDCLVLDAALLALPIRRTAADARRFIAAAPGNLLVHYRDDASLIARIRALLRSRAPEDWPDAVRLAADLGLSSATLRRQLAASGQSYQRLKDERRCRLACRQLDQGALPLDELALRLGFADPRSFQRAFRRWTGLSPLGYRQRPTRASQPAAS</sequence>
<dbReference type="GO" id="GO:0005829">
    <property type="term" value="C:cytosol"/>
    <property type="evidence" value="ECO:0007669"/>
    <property type="project" value="TreeGrafter"/>
</dbReference>
<dbReference type="Pfam" id="PF12833">
    <property type="entry name" value="HTH_18"/>
    <property type="match status" value="1"/>
</dbReference>
<evidence type="ECO:0000259" key="4">
    <source>
        <dbReference type="PROSITE" id="PS01124"/>
    </source>
</evidence>
<name>A0A0U4WQN6_9PSED</name>
<dbReference type="SMART" id="SM00342">
    <property type="entry name" value="HTH_ARAC"/>
    <property type="match status" value="1"/>
</dbReference>
<keyword evidence="3" id="KW-0804">Transcription</keyword>
<dbReference type="OrthoDB" id="5582699at2"/>
<dbReference type="EMBL" id="CP013987">
    <property type="protein sequence ID" value="ALZ84333.1"/>
    <property type="molecule type" value="Genomic_DNA"/>
</dbReference>
<dbReference type="RefSeq" id="WP_059314530.1">
    <property type="nucleotide sequence ID" value="NZ_CP013987.1"/>
</dbReference>
<dbReference type="SUPFAM" id="SSF46689">
    <property type="entry name" value="Homeodomain-like"/>
    <property type="match status" value="1"/>
</dbReference>
<dbReference type="Gene3D" id="1.10.10.60">
    <property type="entry name" value="Homeodomain-like"/>
    <property type="match status" value="1"/>
</dbReference>
<dbReference type="Pfam" id="PF12625">
    <property type="entry name" value="Arabinose_bd"/>
    <property type="match status" value="1"/>
</dbReference>
<evidence type="ECO:0000256" key="1">
    <source>
        <dbReference type="ARBA" id="ARBA00023015"/>
    </source>
</evidence>
<dbReference type="KEGG" id="por:APT59_08990"/>